<comment type="similarity">
    <text evidence="1">Belongs to the AB hydrolase superfamily.</text>
</comment>
<evidence type="ECO:0000313" key="4">
    <source>
        <dbReference type="EMBL" id="MBB2505517.1"/>
    </source>
</evidence>
<evidence type="ECO:0000313" key="6">
    <source>
        <dbReference type="Proteomes" id="UP000233750"/>
    </source>
</evidence>
<reference evidence="4 7" key="2">
    <citation type="submission" date="2020-08" db="EMBL/GenBank/DDBJ databases">
        <title>Amycolatopsis echigonensis JCM 21831.</title>
        <authorList>
            <person name="Tedsree N."/>
            <person name="Kuncharoen N."/>
            <person name="Likhitwitayawuid K."/>
            <person name="Tanasupawat S."/>
        </authorList>
    </citation>
    <scope>NUCLEOTIDE SEQUENCE [LARGE SCALE GENOMIC DNA]</scope>
    <source>
        <strain evidence="4 7">JCM 21831</strain>
    </source>
</reference>
<dbReference type="Pfam" id="PF12146">
    <property type="entry name" value="Hydrolase_4"/>
    <property type="match status" value="1"/>
</dbReference>
<feature type="domain" description="Serine aminopeptidase S33" evidence="3">
    <location>
        <begin position="26"/>
        <end position="262"/>
    </location>
</feature>
<keyword evidence="6" id="KW-1185">Reference proteome</keyword>
<dbReference type="PANTHER" id="PTHR22946">
    <property type="entry name" value="DIENELACTONE HYDROLASE DOMAIN-CONTAINING PROTEIN-RELATED"/>
    <property type="match status" value="1"/>
</dbReference>
<reference evidence="5 6" key="1">
    <citation type="submission" date="2017-12" db="EMBL/GenBank/DDBJ databases">
        <title>Sequencing the genomes of 1000 Actinobacteria strains.</title>
        <authorList>
            <person name="Klenk H.-P."/>
        </authorList>
    </citation>
    <scope>NUCLEOTIDE SEQUENCE [LARGE SCALE GENOMIC DNA]</scope>
    <source>
        <strain evidence="5 6">DSM 45165</strain>
    </source>
</reference>
<sequence length="294" mass="31249">MNVSFPVEDQQCAATLYLPVNENPPVIVMAHGLGAVREMGLAAYAERFAAAGYACLVFDYRHFGDSEGTPRHLLSPRKQLADWTAAIAYARTLPQVDGDRVIAWGTSFGGGHVLSTAASRPAGLVAAIAQCPFTDGIASALAMHPASSVKATVAAARDVVGHWLGRPPHLIATAGPPRGTALMTAPDAEPGYLALVPPGSDFRNEVAARVVFDILRYRPGRGTGRIEVPTLFAVCEKDSVAPSGPTLRYAARAPRGEVRTYPDGHFAIYQGDPFERVVADQVDFLRRHVPVAAA</sequence>
<organism evidence="5 6">
    <name type="scientific">Amycolatopsis echigonensis</name>
    <dbReference type="NCBI Taxonomy" id="2576905"/>
    <lineage>
        <taxon>Bacteria</taxon>
        <taxon>Bacillati</taxon>
        <taxon>Actinomycetota</taxon>
        <taxon>Actinomycetes</taxon>
        <taxon>Pseudonocardiales</taxon>
        <taxon>Pseudonocardiaceae</taxon>
        <taxon>Amycolatopsis</taxon>
    </lineage>
</organism>
<dbReference type="InterPro" id="IPR029058">
    <property type="entry name" value="AB_hydrolase_fold"/>
</dbReference>
<dbReference type="Proteomes" id="UP000550260">
    <property type="component" value="Unassembled WGS sequence"/>
</dbReference>
<proteinExistence type="inferred from homology"/>
<keyword evidence="2 4" id="KW-0378">Hydrolase</keyword>
<gene>
    <name evidence="5" type="ORF">ATK30_7685</name>
    <name evidence="4" type="ORF">H5411_41165</name>
</gene>
<evidence type="ECO:0000256" key="1">
    <source>
        <dbReference type="ARBA" id="ARBA00008645"/>
    </source>
</evidence>
<dbReference type="Proteomes" id="UP000233750">
    <property type="component" value="Unassembled WGS sequence"/>
</dbReference>
<dbReference type="InterPro" id="IPR050261">
    <property type="entry name" value="FrsA_esterase"/>
</dbReference>
<evidence type="ECO:0000313" key="7">
    <source>
        <dbReference type="Proteomes" id="UP000550260"/>
    </source>
</evidence>
<evidence type="ECO:0000313" key="5">
    <source>
        <dbReference type="EMBL" id="PKV96725.1"/>
    </source>
</evidence>
<dbReference type="GO" id="GO:0052689">
    <property type="term" value="F:carboxylic ester hydrolase activity"/>
    <property type="evidence" value="ECO:0007669"/>
    <property type="project" value="UniProtKB-ARBA"/>
</dbReference>
<dbReference type="OrthoDB" id="5902829at2"/>
<accession>A0A2N3WSA8</accession>
<keyword evidence="5" id="KW-0031">Aminopeptidase</keyword>
<dbReference type="EMBL" id="JACJHR010000108">
    <property type="protein sequence ID" value="MBB2505517.1"/>
    <property type="molecule type" value="Genomic_DNA"/>
</dbReference>
<comment type="caution">
    <text evidence="5">The sequence shown here is derived from an EMBL/GenBank/DDBJ whole genome shotgun (WGS) entry which is preliminary data.</text>
</comment>
<dbReference type="PANTHER" id="PTHR22946:SF9">
    <property type="entry name" value="POLYKETIDE TRANSFERASE AF380"/>
    <property type="match status" value="1"/>
</dbReference>
<dbReference type="EMBL" id="PJMY01000003">
    <property type="protein sequence ID" value="PKV96725.1"/>
    <property type="molecule type" value="Genomic_DNA"/>
</dbReference>
<dbReference type="RefSeq" id="WP_101439540.1">
    <property type="nucleotide sequence ID" value="NZ_JACJHR010000108.1"/>
</dbReference>
<dbReference type="SUPFAM" id="SSF53474">
    <property type="entry name" value="alpha/beta-Hydrolases"/>
    <property type="match status" value="1"/>
</dbReference>
<dbReference type="AlphaFoldDB" id="A0A2N3WSA8"/>
<keyword evidence="5" id="KW-0645">Protease</keyword>
<dbReference type="GO" id="GO:0004177">
    <property type="term" value="F:aminopeptidase activity"/>
    <property type="evidence" value="ECO:0007669"/>
    <property type="project" value="UniProtKB-KW"/>
</dbReference>
<accession>A0A8E2B9K9</accession>
<evidence type="ECO:0000256" key="2">
    <source>
        <dbReference type="ARBA" id="ARBA00022801"/>
    </source>
</evidence>
<dbReference type="Gene3D" id="3.40.50.1820">
    <property type="entry name" value="alpha/beta hydrolase"/>
    <property type="match status" value="1"/>
</dbReference>
<name>A0A2N3WSA8_9PSEU</name>
<protein>
    <submittedName>
        <fullName evidence="4">Alpha/beta fold hydrolase</fullName>
    </submittedName>
    <submittedName>
        <fullName evidence="5">Serine aminopeptidase S33 family</fullName>
    </submittedName>
</protein>
<dbReference type="InterPro" id="IPR022742">
    <property type="entry name" value="Hydrolase_4"/>
</dbReference>
<evidence type="ECO:0000259" key="3">
    <source>
        <dbReference type="Pfam" id="PF12146"/>
    </source>
</evidence>